<evidence type="ECO:0000313" key="3">
    <source>
        <dbReference type="Proteomes" id="UP000249341"/>
    </source>
</evidence>
<dbReference type="Proteomes" id="UP000249341">
    <property type="component" value="Unassembled WGS sequence"/>
</dbReference>
<gene>
    <name evidence="2" type="ORF">B0I29_109158</name>
</gene>
<name>A0A327ZAG0_9ACTN</name>
<protein>
    <submittedName>
        <fullName evidence="2">Uncharacterized protein</fullName>
    </submittedName>
</protein>
<keyword evidence="1" id="KW-1133">Transmembrane helix</keyword>
<evidence type="ECO:0000256" key="1">
    <source>
        <dbReference type="SAM" id="Phobius"/>
    </source>
</evidence>
<accession>A0A327ZAG0</accession>
<feature type="transmembrane region" description="Helical" evidence="1">
    <location>
        <begin position="102"/>
        <end position="122"/>
    </location>
</feature>
<reference evidence="2 3" key="1">
    <citation type="submission" date="2018-06" db="EMBL/GenBank/DDBJ databases">
        <title>Genomic Encyclopedia of Type Strains, Phase III (KMG-III): the genomes of soil and plant-associated and newly described type strains.</title>
        <authorList>
            <person name="Whitman W."/>
        </authorList>
    </citation>
    <scope>NUCLEOTIDE SEQUENCE [LARGE SCALE GENOMIC DNA]</scope>
    <source>
        <strain evidence="2 3">CGMCC 4.7090</strain>
    </source>
</reference>
<keyword evidence="3" id="KW-1185">Reference proteome</keyword>
<keyword evidence="1" id="KW-0812">Transmembrane</keyword>
<sequence length="124" mass="13591">MWAQWTLLVVCLISSFGVLLLAALRANDLGAVFDPGLDRLGDPMDSLPEAPLVYGFVPGMFVAYFIYPVAFVTVFFGLGMVMHTWQVGDRETLRGLLKSTGAWVVLTAGALTPFGTQLHQWLLD</sequence>
<evidence type="ECO:0000313" key="2">
    <source>
        <dbReference type="EMBL" id="RAK35684.1"/>
    </source>
</evidence>
<keyword evidence="1" id="KW-0472">Membrane</keyword>
<proteinExistence type="predicted"/>
<dbReference type="EMBL" id="QLMJ01000009">
    <property type="protein sequence ID" value="RAK35684.1"/>
    <property type="molecule type" value="Genomic_DNA"/>
</dbReference>
<comment type="caution">
    <text evidence="2">The sequence shown here is derived from an EMBL/GenBank/DDBJ whole genome shotgun (WGS) entry which is preliminary data.</text>
</comment>
<dbReference type="AlphaFoldDB" id="A0A327ZAG0"/>
<organism evidence="2 3">
    <name type="scientific">Actinoplanes lutulentus</name>
    <dbReference type="NCBI Taxonomy" id="1287878"/>
    <lineage>
        <taxon>Bacteria</taxon>
        <taxon>Bacillati</taxon>
        <taxon>Actinomycetota</taxon>
        <taxon>Actinomycetes</taxon>
        <taxon>Micromonosporales</taxon>
        <taxon>Micromonosporaceae</taxon>
        <taxon>Actinoplanes</taxon>
    </lineage>
</organism>
<feature type="transmembrane region" description="Helical" evidence="1">
    <location>
        <begin position="50"/>
        <end position="81"/>
    </location>
</feature>